<dbReference type="InterPro" id="IPR006439">
    <property type="entry name" value="HAD-SF_hydro_IA"/>
</dbReference>
<dbReference type="Proteomes" id="UP001235849">
    <property type="component" value="Unassembled WGS sequence"/>
</dbReference>
<dbReference type="PRINTS" id="PR00413">
    <property type="entry name" value="HADHALOGNASE"/>
</dbReference>
<dbReference type="RefSeq" id="WP_283767502.1">
    <property type="nucleotide sequence ID" value="NZ_JAQOSO010000079.1"/>
</dbReference>
<evidence type="ECO:0000313" key="1">
    <source>
        <dbReference type="EMBL" id="MDJ1175193.1"/>
    </source>
</evidence>
<keyword evidence="2" id="KW-1185">Reference proteome</keyword>
<dbReference type="InterPro" id="IPR050155">
    <property type="entry name" value="HAD-like_hydrolase_sf"/>
</dbReference>
<dbReference type="NCBIfam" id="TIGR01509">
    <property type="entry name" value="HAD-SF-IA-v3"/>
    <property type="match status" value="1"/>
</dbReference>
<protein>
    <submittedName>
        <fullName evidence="1">HAD family hydrolase</fullName>
    </submittedName>
</protein>
<dbReference type="SFLD" id="SFLDG01129">
    <property type="entry name" value="C1.5:_HAD__Beta-PGM__Phosphata"/>
    <property type="match status" value="1"/>
</dbReference>
<dbReference type="InterPro" id="IPR023198">
    <property type="entry name" value="PGP-like_dom2"/>
</dbReference>
<dbReference type="NCBIfam" id="TIGR01549">
    <property type="entry name" value="HAD-SF-IA-v1"/>
    <property type="match status" value="1"/>
</dbReference>
<proteinExistence type="predicted"/>
<accession>A0ABT7BA74</accession>
<name>A0ABT7BA74_9CYAN</name>
<keyword evidence="1" id="KW-0378">Hydrolase</keyword>
<dbReference type="InterPro" id="IPR036412">
    <property type="entry name" value="HAD-like_sf"/>
</dbReference>
<dbReference type="SFLD" id="SFLDS00003">
    <property type="entry name" value="Haloacid_Dehalogenase"/>
    <property type="match status" value="1"/>
</dbReference>
<dbReference type="Gene3D" id="1.10.150.240">
    <property type="entry name" value="Putative phosphatase, domain 2"/>
    <property type="match status" value="1"/>
</dbReference>
<dbReference type="InterPro" id="IPR023214">
    <property type="entry name" value="HAD_sf"/>
</dbReference>
<gene>
    <name evidence="1" type="ORF">PMG25_13925</name>
</gene>
<dbReference type="GO" id="GO:0016787">
    <property type="term" value="F:hydrolase activity"/>
    <property type="evidence" value="ECO:0007669"/>
    <property type="project" value="UniProtKB-KW"/>
</dbReference>
<reference evidence="1 2" key="1">
    <citation type="submission" date="2023-01" db="EMBL/GenBank/DDBJ databases">
        <title>Novel diversity within Roseofilum (Cyanobacteria; Desertifilaceae) from marine benthic mats with descriptions of four novel species.</title>
        <authorList>
            <person name="Wang Y."/>
            <person name="Berthold D.E."/>
            <person name="Hu J."/>
            <person name="Lefler F.W."/>
            <person name="Laughinghouse H.D. IV."/>
        </authorList>
    </citation>
    <scope>NUCLEOTIDE SEQUENCE [LARGE SCALE GENOMIC DNA]</scope>
    <source>
        <strain evidence="1 2">BLCC-M114</strain>
    </source>
</reference>
<comment type="caution">
    <text evidence="1">The sequence shown here is derived from an EMBL/GenBank/DDBJ whole genome shotgun (WGS) entry which is preliminary data.</text>
</comment>
<sequence length="254" mass="27637">MVTEQSGSGVTVVCGDRQFENTSAILFDKDGTLAHSEPYLRHLAQRRSRLIDAQIPGVGDPLLMAFGVDEQGFNPAGLTAVGSRQENKIAAAAYVAETGRSWLESLEIVSQAFQEADQVMQNKAEETVVLPGVAAVFDRLRQSGLKLGVVSSDIRENIEKFLDFYHLREYIEVIQGAEPHLTKPNPQVFWSACQQLGVPPQEVLMVGDSPGDFTMARQAKAAGSIGVAWGWSRSPNLKQADVAIAKLDEIQVIS</sequence>
<dbReference type="PANTHER" id="PTHR43434">
    <property type="entry name" value="PHOSPHOGLYCOLATE PHOSPHATASE"/>
    <property type="match status" value="1"/>
</dbReference>
<dbReference type="SUPFAM" id="SSF56784">
    <property type="entry name" value="HAD-like"/>
    <property type="match status" value="1"/>
</dbReference>
<dbReference type="EMBL" id="JAQOSO010000079">
    <property type="protein sequence ID" value="MDJ1175193.1"/>
    <property type="molecule type" value="Genomic_DNA"/>
</dbReference>
<dbReference type="Pfam" id="PF00702">
    <property type="entry name" value="Hydrolase"/>
    <property type="match status" value="1"/>
</dbReference>
<evidence type="ECO:0000313" key="2">
    <source>
        <dbReference type="Proteomes" id="UP001235849"/>
    </source>
</evidence>
<dbReference type="PANTHER" id="PTHR43434:SF1">
    <property type="entry name" value="PHOSPHOGLYCOLATE PHOSPHATASE"/>
    <property type="match status" value="1"/>
</dbReference>
<organism evidence="1 2">
    <name type="scientific">Roseofilum capinflatum BLCC-M114</name>
    <dbReference type="NCBI Taxonomy" id="3022440"/>
    <lineage>
        <taxon>Bacteria</taxon>
        <taxon>Bacillati</taxon>
        <taxon>Cyanobacteriota</taxon>
        <taxon>Cyanophyceae</taxon>
        <taxon>Desertifilales</taxon>
        <taxon>Desertifilaceae</taxon>
        <taxon>Roseofilum</taxon>
        <taxon>Roseofilum capinflatum</taxon>
    </lineage>
</organism>
<dbReference type="Gene3D" id="3.40.50.1000">
    <property type="entry name" value="HAD superfamily/HAD-like"/>
    <property type="match status" value="1"/>
</dbReference>